<feature type="region of interest" description="Disordered" evidence="1">
    <location>
        <begin position="66"/>
        <end position="100"/>
    </location>
</feature>
<dbReference type="EMBL" id="JBHTKN010000008">
    <property type="protein sequence ID" value="MFD1043088.1"/>
    <property type="molecule type" value="Genomic_DNA"/>
</dbReference>
<comment type="caution">
    <text evidence="2">The sequence shown here is derived from an EMBL/GenBank/DDBJ whole genome shotgun (WGS) entry which is preliminary data.</text>
</comment>
<name>A0ABW3LY03_9GAMM</name>
<protein>
    <submittedName>
        <fullName evidence="2">Uncharacterized protein</fullName>
    </submittedName>
</protein>
<proteinExistence type="predicted"/>
<evidence type="ECO:0000313" key="3">
    <source>
        <dbReference type="Proteomes" id="UP001597033"/>
    </source>
</evidence>
<evidence type="ECO:0000256" key="1">
    <source>
        <dbReference type="SAM" id="MobiDB-lite"/>
    </source>
</evidence>
<accession>A0ABW3LY03</accession>
<sequence length="100" mass="11226">MLGAVVYRPQVPVPRRDQFPETLRDRAERVRLEGVGTDRTPIVMGWVVRTHGRPVREVFDHGSKDWLRANGFQPSRNGQKWTRPDRPSGVAEQGGGPSGP</sequence>
<dbReference type="Proteomes" id="UP001597033">
    <property type="component" value="Unassembled WGS sequence"/>
</dbReference>
<dbReference type="RefSeq" id="WP_162377179.1">
    <property type="nucleotide sequence ID" value="NZ_JBHTKN010000008.1"/>
</dbReference>
<keyword evidence="3" id="KW-1185">Reference proteome</keyword>
<evidence type="ECO:0000313" key="2">
    <source>
        <dbReference type="EMBL" id="MFD1043088.1"/>
    </source>
</evidence>
<organism evidence="2 3">
    <name type="scientific">Pseudoxanthomonas kaohsiungensis</name>
    <dbReference type="NCBI Taxonomy" id="283923"/>
    <lineage>
        <taxon>Bacteria</taxon>
        <taxon>Pseudomonadati</taxon>
        <taxon>Pseudomonadota</taxon>
        <taxon>Gammaproteobacteria</taxon>
        <taxon>Lysobacterales</taxon>
        <taxon>Lysobacteraceae</taxon>
        <taxon>Pseudoxanthomonas</taxon>
    </lineage>
</organism>
<gene>
    <name evidence="2" type="ORF">ACFQ2N_12115</name>
</gene>
<reference evidence="3" key="1">
    <citation type="journal article" date="2019" name="Int. J. Syst. Evol. Microbiol.">
        <title>The Global Catalogue of Microorganisms (GCM) 10K type strain sequencing project: providing services to taxonomists for standard genome sequencing and annotation.</title>
        <authorList>
            <consortium name="The Broad Institute Genomics Platform"/>
            <consortium name="The Broad Institute Genome Sequencing Center for Infectious Disease"/>
            <person name="Wu L."/>
            <person name="Ma J."/>
        </authorList>
    </citation>
    <scope>NUCLEOTIDE SEQUENCE [LARGE SCALE GENOMIC DNA]</scope>
    <source>
        <strain evidence="3">CCUG 55854</strain>
    </source>
</reference>